<evidence type="ECO:0000256" key="4">
    <source>
        <dbReference type="ARBA" id="ARBA00022614"/>
    </source>
</evidence>
<dbReference type="CDD" id="cd14342">
    <property type="entry name" value="UBA_TAP-C"/>
    <property type="match status" value="1"/>
</dbReference>
<dbReference type="InterPro" id="IPR018222">
    <property type="entry name" value="Nuclear_transport_factor_2_euk"/>
</dbReference>
<evidence type="ECO:0000313" key="11">
    <source>
        <dbReference type="Proteomes" id="UP000887540"/>
    </source>
</evidence>
<evidence type="ECO:0000259" key="9">
    <source>
        <dbReference type="PROSITE" id="PS50177"/>
    </source>
</evidence>
<evidence type="ECO:0000256" key="3">
    <source>
        <dbReference type="ARBA" id="ARBA00022448"/>
    </source>
</evidence>
<dbReference type="AlphaFoldDB" id="A0A914EG35"/>
<dbReference type="PANTHER" id="PTHR10662">
    <property type="entry name" value="NUCLEAR RNA EXPORT FACTOR"/>
    <property type="match status" value="1"/>
</dbReference>
<dbReference type="GO" id="GO:0016973">
    <property type="term" value="P:poly(A)+ mRNA export from nucleus"/>
    <property type="evidence" value="ECO:0007669"/>
    <property type="project" value="TreeGrafter"/>
</dbReference>
<feature type="domain" description="NTF2" evidence="9">
    <location>
        <begin position="357"/>
        <end position="520"/>
    </location>
</feature>
<dbReference type="WBParaSite" id="ACRNAN_scaffold785.g26405.t1">
    <property type="protein sequence ID" value="ACRNAN_scaffold785.g26405.t1"/>
    <property type="gene ID" value="ACRNAN_scaffold785.g26405"/>
</dbReference>
<dbReference type="Gene3D" id="1.10.8.10">
    <property type="entry name" value="DNA helicase RuvA subunit, C-terminal domain"/>
    <property type="match status" value="1"/>
</dbReference>
<dbReference type="SMART" id="SM00804">
    <property type="entry name" value="TAP_C"/>
    <property type="match status" value="1"/>
</dbReference>
<dbReference type="GO" id="GO:0005654">
    <property type="term" value="C:nucleoplasm"/>
    <property type="evidence" value="ECO:0007669"/>
    <property type="project" value="UniProtKB-SubCell"/>
</dbReference>
<comment type="similarity">
    <text evidence="2">Belongs to the NXF family.</text>
</comment>
<dbReference type="Gene3D" id="3.30.70.330">
    <property type="match status" value="1"/>
</dbReference>
<keyword evidence="11" id="KW-1185">Reference proteome</keyword>
<evidence type="ECO:0000256" key="5">
    <source>
        <dbReference type="ARBA" id="ARBA00022737"/>
    </source>
</evidence>
<reference evidence="12" key="1">
    <citation type="submission" date="2022-11" db="UniProtKB">
        <authorList>
            <consortium name="WormBaseParasite"/>
        </authorList>
    </citation>
    <scope>IDENTIFICATION</scope>
</reference>
<dbReference type="SUPFAM" id="SSF52058">
    <property type="entry name" value="L domain-like"/>
    <property type="match status" value="1"/>
</dbReference>
<dbReference type="Gene3D" id="3.10.450.50">
    <property type="match status" value="1"/>
</dbReference>
<dbReference type="InterPro" id="IPR032675">
    <property type="entry name" value="LRR_dom_sf"/>
</dbReference>
<dbReference type="SUPFAM" id="SSF54928">
    <property type="entry name" value="RNA-binding domain, RBD"/>
    <property type="match status" value="1"/>
</dbReference>
<name>A0A914EG35_9BILA</name>
<evidence type="ECO:0000313" key="12">
    <source>
        <dbReference type="WBParaSite" id="ACRNAN_scaffold785.g26405.t1"/>
    </source>
</evidence>
<accession>A0A914EG35</accession>
<dbReference type="Pfam" id="PF24048">
    <property type="entry name" value="LRR_NXF1-5"/>
    <property type="match status" value="1"/>
</dbReference>
<dbReference type="InterPro" id="IPR030217">
    <property type="entry name" value="NXF_fam"/>
</dbReference>
<dbReference type="PROSITE" id="PS50177">
    <property type="entry name" value="NTF2_DOMAIN"/>
    <property type="match status" value="1"/>
</dbReference>
<dbReference type="InterPro" id="IPR009060">
    <property type="entry name" value="UBA-like_sf"/>
</dbReference>
<evidence type="ECO:0000256" key="8">
    <source>
        <dbReference type="SAM" id="MobiDB-lite"/>
    </source>
</evidence>
<dbReference type="InterPro" id="IPR035979">
    <property type="entry name" value="RBD_domain_sf"/>
</dbReference>
<evidence type="ECO:0000256" key="1">
    <source>
        <dbReference type="ARBA" id="ARBA00004642"/>
    </source>
</evidence>
<comment type="subcellular location">
    <subcellularLocation>
        <location evidence="1">Nucleus</location>
        <location evidence="1">Nucleoplasm</location>
    </subcellularLocation>
</comment>
<dbReference type="PANTHER" id="PTHR10662:SF22">
    <property type="entry name" value="NUCLEAR RNA EXPORT FACTOR 1"/>
    <property type="match status" value="1"/>
</dbReference>
<sequence length="624" mass="70771">MSSYGTRGYRPRQDVKARTMRISAIDPDVTSRYEYEDDEPVIRQPQPRYTGPRHNSYGPARVYLNVSNRHETQVLKGRSGKRELVYQFTVKGAARTGRDSVLRSLANSVDNFKPISPVITPDGDLEFFLTDSDTADAVKSMSRRIVDKKNPSQKLNIIMRRIPATWDPIKKEIKDVILSVVQSRYNRDTNSLDLTEFGTDKKFIDEGLNCALFRNEIMVYVSELIDQNYNFITGLSLKGNRLRSLNFASTLVFRATKVKELDLSNNGLNRIEEVEKLKGWSIEKLHLENNELCNKYGNDASAYTSAVHKIFPRVDYLDGIAVARNPFLFPDEDEVLQTSKLPPFKPGFSPGPELRQLVEKFLSEFFNIYDGPEGAVTRQQLFAAYDANATFTYAINTLPDTMRVPYGDDETFGIYIKSSHNIMQESKWERYREKIIYRGAMDVANCISKLPLTNHILDTFILDITTVTQEMMVFTLQGLLRDGPEAFSSKEGDVKFFCRSFVVLPRPDNKIAIINDMLQLTPIVVGRMIRYKTLITKAIETEAQQKPGPSGIRAALQPTDAIGQMAIESANASAPPPSPSQAPSAYDKSDPAIQQAMIEQFSQQSGMKLEWSRQCLEDQNWDFE</sequence>
<dbReference type="InterPro" id="IPR032710">
    <property type="entry name" value="NTF2-like_dom_sf"/>
</dbReference>
<dbReference type="InterPro" id="IPR012677">
    <property type="entry name" value="Nucleotide-bd_a/b_plait_sf"/>
</dbReference>
<dbReference type="PROSITE" id="PS51281">
    <property type="entry name" value="TAP_C"/>
    <property type="match status" value="1"/>
</dbReference>
<keyword evidence="3" id="KW-0813">Transport</keyword>
<evidence type="ECO:0000256" key="2">
    <source>
        <dbReference type="ARBA" id="ARBA00009285"/>
    </source>
</evidence>
<evidence type="ECO:0000256" key="6">
    <source>
        <dbReference type="ARBA" id="ARBA00022816"/>
    </source>
</evidence>
<dbReference type="Pfam" id="PF09162">
    <property type="entry name" value="Tap-RNA_bind"/>
    <property type="match status" value="1"/>
</dbReference>
<dbReference type="SUPFAM" id="SSF46934">
    <property type="entry name" value="UBA-like"/>
    <property type="match status" value="1"/>
</dbReference>
<keyword evidence="6" id="KW-0509">mRNA transport</keyword>
<feature type="region of interest" description="Disordered" evidence="8">
    <location>
        <begin position="570"/>
        <end position="593"/>
    </location>
</feature>
<dbReference type="PROSITE" id="PS51450">
    <property type="entry name" value="LRR"/>
    <property type="match status" value="1"/>
</dbReference>
<protein>
    <submittedName>
        <fullName evidence="12">Nuclear RNA export factor 1</fullName>
    </submittedName>
</protein>
<dbReference type="Proteomes" id="UP000887540">
    <property type="component" value="Unplaced"/>
</dbReference>
<dbReference type="SUPFAM" id="SSF54427">
    <property type="entry name" value="NTF2-like"/>
    <property type="match status" value="1"/>
</dbReference>
<dbReference type="Gene3D" id="3.80.10.10">
    <property type="entry name" value="Ribonuclease Inhibitor"/>
    <property type="match status" value="1"/>
</dbReference>
<keyword evidence="5" id="KW-0677">Repeat</keyword>
<keyword evidence="7" id="KW-0539">Nucleus</keyword>
<dbReference type="InterPro" id="IPR015245">
    <property type="entry name" value="Tap_RNA-bd"/>
</dbReference>
<dbReference type="GO" id="GO:0003723">
    <property type="term" value="F:RNA binding"/>
    <property type="evidence" value="ECO:0007669"/>
    <property type="project" value="InterPro"/>
</dbReference>
<evidence type="ECO:0000259" key="10">
    <source>
        <dbReference type="PROSITE" id="PS51281"/>
    </source>
</evidence>
<organism evidence="11 12">
    <name type="scientific">Acrobeloides nanus</name>
    <dbReference type="NCBI Taxonomy" id="290746"/>
    <lineage>
        <taxon>Eukaryota</taxon>
        <taxon>Metazoa</taxon>
        <taxon>Ecdysozoa</taxon>
        <taxon>Nematoda</taxon>
        <taxon>Chromadorea</taxon>
        <taxon>Rhabditida</taxon>
        <taxon>Tylenchina</taxon>
        <taxon>Cephalobomorpha</taxon>
        <taxon>Cephaloboidea</taxon>
        <taxon>Cephalobidae</taxon>
        <taxon>Acrobeloides</taxon>
    </lineage>
</organism>
<feature type="domain" description="TAP-C" evidence="10">
    <location>
        <begin position="592"/>
        <end position="624"/>
    </location>
</feature>
<dbReference type="InterPro" id="IPR057125">
    <property type="entry name" value="NXF1/2/3/5-like_LRR"/>
</dbReference>
<dbReference type="Pfam" id="PF03943">
    <property type="entry name" value="TAP_C"/>
    <property type="match status" value="1"/>
</dbReference>
<dbReference type="Pfam" id="PF22602">
    <property type="entry name" value="NXF_NTF2"/>
    <property type="match status" value="1"/>
</dbReference>
<keyword evidence="4" id="KW-0433">Leucine-rich repeat</keyword>
<proteinExistence type="inferred from homology"/>
<evidence type="ECO:0000256" key="7">
    <source>
        <dbReference type="ARBA" id="ARBA00023242"/>
    </source>
</evidence>
<dbReference type="InterPro" id="IPR002075">
    <property type="entry name" value="NTF2_dom"/>
</dbReference>
<dbReference type="InterPro" id="IPR001611">
    <property type="entry name" value="Leu-rich_rpt"/>
</dbReference>
<dbReference type="InterPro" id="IPR005637">
    <property type="entry name" value="TAP_C_dom"/>
</dbReference>
<dbReference type="GO" id="GO:0005737">
    <property type="term" value="C:cytoplasm"/>
    <property type="evidence" value="ECO:0007669"/>
    <property type="project" value="InterPro"/>
</dbReference>